<feature type="region of interest" description="Disordered" evidence="1">
    <location>
        <begin position="388"/>
        <end position="412"/>
    </location>
</feature>
<feature type="compositionally biased region" description="Basic residues" evidence="1">
    <location>
        <begin position="391"/>
        <end position="400"/>
    </location>
</feature>
<keyword evidence="2" id="KW-0812">Transmembrane</keyword>
<evidence type="ECO:0000256" key="1">
    <source>
        <dbReference type="SAM" id="MobiDB-lite"/>
    </source>
</evidence>
<sequence>MAAAHRTYLVAVCVMFIVTTFVGSSWAIVHELNSDNIAKFLKGKLLTLIFVDSPSCSRCRILYPFFVAASQAFPNNPEIFFSRTHDRNLIKQWGVSELPVIMHHRVGMKTQQQLKIDVTVDGIIDEIARLLQGNFADIKRTYSININYKNYDELIVASQQYTLILVHDKDDHNEREVIEQLAYTFRNDDAIMFASLDLVTQRKLRDEIFMTKETPVVMWISHDDKKTPMRFGAVLSHELLTQFVNERTLLQRELSGDLMPEAGLIPLADEIINSYVALIMEGKTEQMQSAIYSIEKLLETSERHHAEMVEYYLYILENIVANGASTSVKDIFKKLDQILVDKEGLSVKQKDIVSRKRNIIAHFLNLQQNYNTEQEALLKEKLQLELENKGKDKKSQRKTQKIHEPITNREEL</sequence>
<gene>
    <name evidence="4" type="primary">ORF148096</name>
</gene>
<dbReference type="SUPFAM" id="SSF52833">
    <property type="entry name" value="Thioredoxin-like"/>
    <property type="match status" value="2"/>
</dbReference>
<name>A0A0B7AXQ4_9EUPU</name>
<dbReference type="InterPro" id="IPR036356">
    <property type="entry name" value="ERp29_C_sf"/>
</dbReference>
<dbReference type="AlphaFoldDB" id="A0A0B7AXQ4"/>
<dbReference type="Gene3D" id="1.20.1150.12">
    <property type="entry name" value="Endoplasmic reticulum resident protein 29, C-terminal domain"/>
    <property type="match status" value="1"/>
</dbReference>
<dbReference type="SUPFAM" id="SSF47933">
    <property type="entry name" value="ERP29 C domain-like"/>
    <property type="match status" value="1"/>
</dbReference>
<feature type="compositionally biased region" description="Basic and acidic residues" evidence="1">
    <location>
        <begin position="401"/>
        <end position="412"/>
    </location>
</feature>
<dbReference type="Pfam" id="PF07749">
    <property type="entry name" value="ERp29"/>
    <property type="match status" value="1"/>
</dbReference>
<keyword evidence="2" id="KW-1133">Transmembrane helix</keyword>
<accession>A0A0B7AXQ4</accession>
<proteinExistence type="predicted"/>
<evidence type="ECO:0000259" key="3">
    <source>
        <dbReference type="Pfam" id="PF07749"/>
    </source>
</evidence>
<dbReference type="Gene3D" id="3.40.30.10">
    <property type="entry name" value="Glutaredoxin"/>
    <property type="match status" value="1"/>
</dbReference>
<dbReference type="InterPro" id="IPR036249">
    <property type="entry name" value="Thioredoxin-like_sf"/>
</dbReference>
<dbReference type="InterPro" id="IPR011679">
    <property type="entry name" value="ERp29_C"/>
</dbReference>
<dbReference type="GO" id="GO:0005783">
    <property type="term" value="C:endoplasmic reticulum"/>
    <property type="evidence" value="ECO:0007669"/>
    <property type="project" value="InterPro"/>
</dbReference>
<feature type="domain" description="Endoplasmic reticulum resident protein 29 C-terminal" evidence="3">
    <location>
        <begin position="273"/>
        <end position="363"/>
    </location>
</feature>
<evidence type="ECO:0000313" key="4">
    <source>
        <dbReference type="EMBL" id="CEK85412.1"/>
    </source>
</evidence>
<feature type="transmembrane region" description="Helical" evidence="2">
    <location>
        <begin position="7"/>
        <end position="29"/>
    </location>
</feature>
<evidence type="ECO:0000256" key="2">
    <source>
        <dbReference type="SAM" id="Phobius"/>
    </source>
</evidence>
<reference evidence="4" key="1">
    <citation type="submission" date="2014-12" db="EMBL/GenBank/DDBJ databases">
        <title>Insight into the proteome of Arion vulgaris.</title>
        <authorList>
            <person name="Aradska J."/>
            <person name="Bulat T."/>
            <person name="Smidak R."/>
            <person name="Sarate P."/>
            <person name="Gangsoo J."/>
            <person name="Sialana F."/>
            <person name="Bilban M."/>
            <person name="Lubec G."/>
        </authorList>
    </citation>
    <scope>NUCLEOTIDE SEQUENCE</scope>
    <source>
        <tissue evidence="4">Skin</tissue>
    </source>
</reference>
<organism evidence="4">
    <name type="scientific">Arion vulgaris</name>
    <dbReference type="NCBI Taxonomy" id="1028688"/>
    <lineage>
        <taxon>Eukaryota</taxon>
        <taxon>Metazoa</taxon>
        <taxon>Spiralia</taxon>
        <taxon>Lophotrochozoa</taxon>
        <taxon>Mollusca</taxon>
        <taxon>Gastropoda</taxon>
        <taxon>Heterobranchia</taxon>
        <taxon>Euthyneura</taxon>
        <taxon>Panpulmonata</taxon>
        <taxon>Eupulmonata</taxon>
        <taxon>Stylommatophora</taxon>
        <taxon>Helicina</taxon>
        <taxon>Arionoidea</taxon>
        <taxon>Arionidae</taxon>
        <taxon>Arion</taxon>
    </lineage>
</organism>
<keyword evidence="2" id="KW-0472">Membrane</keyword>
<dbReference type="EMBL" id="HACG01038547">
    <property type="protein sequence ID" value="CEK85412.1"/>
    <property type="molecule type" value="Transcribed_RNA"/>
</dbReference>
<protein>
    <recommendedName>
        <fullName evidence="3">Endoplasmic reticulum resident protein 29 C-terminal domain-containing protein</fullName>
    </recommendedName>
</protein>